<evidence type="ECO:0000256" key="4">
    <source>
        <dbReference type="PROSITE-ProRule" id="PRU00332"/>
    </source>
</evidence>
<dbReference type="InParanoid" id="A0A7E5WXI8"/>
<dbReference type="InterPro" id="IPR002344">
    <property type="entry name" value="Lupus_La"/>
</dbReference>
<dbReference type="InterPro" id="IPR045180">
    <property type="entry name" value="La_dom_prot"/>
</dbReference>
<reference evidence="10" key="1">
    <citation type="submission" date="2025-08" db="UniProtKB">
        <authorList>
            <consortium name="RefSeq"/>
        </authorList>
    </citation>
    <scope>IDENTIFICATION</scope>
</reference>
<dbReference type="Gene3D" id="1.10.10.10">
    <property type="entry name" value="Winged helix-like DNA-binding domain superfamily/Winged helix DNA-binding domain"/>
    <property type="match status" value="1"/>
</dbReference>
<evidence type="ECO:0000259" key="8">
    <source>
        <dbReference type="PROSITE" id="PS51939"/>
    </source>
</evidence>
<dbReference type="PROSITE" id="PS51939">
    <property type="entry name" value="XRRM"/>
    <property type="match status" value="1"/>
</dbReference>
<feature type="compositionally biased region" description="Basic residues" evidence="5">
    <location>
        <begin position="336"/>
        <end position="362"/>
    </location>
</feature>
<gene>
    <name evidence="10" type="primary">LOC113506909</name>
</gene>
<dbReference type="Pfam" id="PF08777">
    <property type="entry name" value="RRM_3"/>
    <property type="match status" value="1"/>
</dbReference>
<dbReference type="Pfam" id="PF00076">
    <property type="entry name" value="RRM_1"/>
    <property type="match status" value="1"/>
</dbReference>
<dbReference type="GO" id="GO:0005829">
    <property type="term" value="C:cytosol"/>
    <property type="evidence" value="ECO:0007669"/>
    <property type="project" value="TreeGrafter"/>
</dbReference>
<dbReference type="PANTHER" id="PTHR22792:SF166">
    <property type="entry name" value="LUPUS LA PROTEIN HOMOLOG"/>
    <property type="match status" value="1"/>
</dbReference>
<evidence type="ECO:0000256" key="1">
    <source>
        <dbReference type="ARBA" id="ARBA00004123"/>
    </source>
</evidence>
<dbReference type="InterPro" id="IPR036390">
    <property type="entry name" value="WH_DNA-bd_sf"/>
</dbReference>
<dbReference type="Proteomes" id="UP000322000">
    <property type="component" value="Unplaced"/>
</dbReference>
<dbReference type="SMART" id="SM00715">
    <property type="entry name" value="LA"/>
    <property type="match status" value="1"/>
</dbReference>
<dbReference type="AlphaFoldDB" id="A0A7E5WXI8"/>
<dbReference type="SUPFAM" id="SSF54928">
    <property type="entry name" value="RNA-binding domain, RBD"/>
    <property type="match status" value="1"/>
</dbReference>
<dbReference type="PROSITE" id="PS50961">
    <property type="entry name" value="HTH_LA"/>
    <property type="match status" value="1"/>
</dbReference>
<dbReference type="PRINTS" id="PR00302">
    <property type="entry name" value="LUPUSLA"/>
</dbReference>
<dbReference type="SUPFAM" id="SSF46785">
    <property type="entry name" value="Winged helix' DNA-binding domain"/>
    <property type="match status" value="1"/>
</dbReference>
<feature type="domain" description="HTH La-type RNA-binding" evidence="7">
    <location>
        <begin position="21"/>
        <end position="113"/>
    </location>
</feature>
<dbReference type="GO" id="GO:1990904">
    <property type="term" value="C:ribonucleoprotein complex"/>
    <property type="evidence" value="ECO:0007669"/>
    <property type="project" value="UniProtKB-UniRule"/>
</dbReference>
<comment type="subcellular location">
    <subcellularLocation>
        <location evidence="1">Nucleus</location>
    </subcellularLocation>
</comment>
<accession>A0A7E5WXI8</accession>
<dbReference type="GO" id="GO:0008033">
    <property type="term" value="P:tRNA processing"/>
    <property type="evidence" value="ECO:0007669"/>
    <property type="project" value="TreeGrafter"/>
</dbReference>
<dbReference type="InterPro" id="IPR000504">
    <property type="entry name" value="RRM_dom"/>
</dbReference>
<dbReference type="GO" id="GO:0045727">
    <property type="term" value="P:positive regulation of translation"/>
    <property type="evidence" value="ECO:0007669"/>
    <property type="project" value="TreeGrafter"/>
</dbReference>
<evidence type="ECO:0000313" key="9">
    <source>
        <dbReference type="Proteomes" id="UP000322000"/>
    </source>
</evidence>
<evidence type="ECO:0000256" key="3">
    <source>
        <dbReference type="ARBA" id="ARBA00023242"/>
    </source>
</evidence>
<feature type="domain" description="RRM" evidence="6">
    <location>
        <begin position="125"/>
        <end position="208"/>
    </location>
</feature>
<feature type="domain" description="XRRM" evidence="8">
    <location>
        <begin position="240"/>
        <end position="359"/>
    </location>
</feature>
<keyword evidence="2 4" id="KW-0694">RNA-binding</keyword>
<dbReference type="Gene3D" id="3.30.70.330">
    <property type="match status" value="2"/>
</dbReference>
<dbReference type="GO" id="GO:0010494">
    <property type="term" value="C:cytoplasmic stress granule"/>
    <property type="evidence" value="ECO:0007669"/>
    <property type="project" value="TreeGrafter"/>
</dbReference>
<dbReference type="InterPro" id="IPR035979">
    <property type="entry name" value="RBD_domain_sf"/>
</dbReference>
<protein>
    <submittedName>
        <fullName evidence="10">La protein homolog</fullName>
    </submittedName>
</protein>
<feature type="region of interest" description="Disordered" evidence="5">
    <location>
        <begin position="335"/>
        <end position="378"/>
    </location>
</feature>
<feature type="region of interest" description="Disordered" evidence="5">
    <location>
        <begin position="1"/>
        <end position="23"/>
    </location>
</feature>
<evidence type="ECO:0000313" key="10">
    <source>
        <dbReference type="RefSeq" id="XP_026745550.1"/>
    </source>
</evidence>
<evidence type="ECO:0000259" key="7">
    <source>
        <dbReference type="PROSITE" id="PS50961"/>
    </source>
</evidence>
<feature type="region of interest" description="Disordered" evidence="5">
    <location>
        <begin position="217"/>
        <end position="237"/>
    </location>
</feature>
<dbReference type="InterPro" id="IPR014886">
    <property type="entry name" value="La_xRRM"/>
</dbReference>
<keyword evidence="3" id="KW-0539">Nucleus</keyword>
<dbReference type="InterPro" id="IPR036388">
    <property type="entry name" value="WH-like_DNA-bd_sf"/>
</dbReference>
<evidence type="ECO:0000259" key="6">
    <source>
        <dbReference type="PROSITE" id="PS50102"/>
    </source>
</evidence>
<organism evidence="9 10">
    <name type="scientific">Trichoplusia ni</name>
    <name type="common">Cabbage looper</name>
    <dbReference type="NCBI Taxonomy" id="7111"/>
    <lineage>
        <taxon>Eukaryota</taxon>
        <taxon>Metazoa</taxon>
        <taxon>Ecdysozoa</taxon>
        <taxon>Arthropoda</taxon>
        <taxon>Hexapoda</taxon>
        <taxon>Insecta</taxon>
        <taxon>Pterygota</taxon>
        <taxon>Neoptera</taxon>
        <taxon>Endopterygota</taxon>
        <taxon>Lepidoptera</taxon>
        <taxon>Glossata</taxon>
        <taxon>Ditrysia</taxon>
        <taxon>Noctuoidea</taxon>
        <taxon>Noctuidae</taxon>
        <taxon>Plusiinae</taxon>
        <taxon>Trichoplusia</taxon>
    </lineage>
</organism>
<feature type="compositionally biased region" description="Basic and acidic residues" evidence="5">
    <location>
        <begin position="363"/>
        <end position="378"/>
    </location>
</feature>
<keyword evidence="9" id="KW-1185">Reference proteome</keyword>
<dbReference type="GeneID" id="113506909"/>
<dbReference type="Pfam" id="PF05383">
    <property type="entry name" value="La"/>
    <property type="match status" value="1"/>
</dbReference>
<name>A0A7E5WXI8_TRINI</name>
<dbReference type="PROSITE" id="PS50102">
    <property type="entry name" value="RRM"/>
    <property type="match status" value="1"/>
</dbReference>
<dbReference type="SMART" id="SM00360">
    <property type="entry name" value="RRM"/>
    <property type="match status" value="1"/>
</dbReference>
<sequence length="378" mass="44386">MTEAKEVVAETNGQEKKNDEIEDETELESAIIRQVEYYFGDLNLPRDKFLCEQVQLDDGWVPIEILIRFNRLAKMSRDPEVIAKALNKSTNGLLEISEDNKKVRRSPEVPVPEMNEDRRKELSNRTIYAKGFAKDSTLDDLLKYFKQFNEVENIIMRKYQDRSTKKRLFKGSVFATFKTREQAEKFIESKPYKYLDNELLILWQDDYILQKQEEYANKREQKDKKNKEREKEHTEKEDFKLPTGTVLHFSEGTEQMKREDVKAALTALGADVAYIDFKVGDKEGWVRLTKENTAKSVAEKMTDNKIRIADAEVVFKVLEGEEEKLYLEKTVEEMSKRRKNMKNFKNNKGRKGGNKYHGKKRKQDHEDNSPPKKLKTDS</sequence>
<dbReference type="FunCoup" id="A0A7E5WXI8">
    <property type="interactions" value="2644"/>
</dbReference>
<dbReference type="OrthoDB" id="439993at2759"/>
<dbReference type="InterPro" id="IPR006630">
    <property type="entry name" value="La_HTH"/>
</dbReference>
<dbReference type="CDD" id="cd08028">
    <property type="entry name" value="LARP_3"/>
    <property type="match status" value="1"/>
</dbReference>
<evidence type="ECO:0000256" key="2">
    <source>
        <dbReference type="ARBA" id="ARBA00022884"/>
    </source>
</evidence>
<proteinExistence type="predicted"/>
<dbReference type="GO" id="GO:0003729">
    <property type="term" value="F:mRNA binding"/>
    <property type="evidence" value="ECO:0007669"/>
    <property type="project" value="TreeGrafter"/>
</dbReference>
<dbReference type="InterPro" id="IPR012677">
    <property type="entry name" value="Nucleotide-bd_a/b_plait_sf"/>
</dbReference>
<feature type="compositionally biased region" description="Basic and acidic residues" evidence="5">
    <location>
        <begin position="1"/>
        <end position="19"/>
    </location>
</feature>
<dbReference type="PANTHER" id="PTHR22792">
    <property type="entry name" value="LUPUS LA PROTEIN-RELATED"/>
    <property type="match status" value="1"/>
</dbReference>
<dbReference type="GO" id="GO:0005634">
    <property type="term" value="C:nucleus"/>
    <property type="evidence" value="ECO:0007669"/>
    <property type="project" value="UniProtKB-SubCell"/>
</dbReference>
<dbReference type="KEGG" id="tnl:113506909"/>
<evidence type="ECO:0000256" key="5">
    <source>
        <dbReference type="SAM" id="MobiDB-lite"/>
    </source>
</evidence>
<dbReference type="CDD" id="cd12291">
    <property type="entry name" value="RRM1_La"/>
    <property type="match status" value="1"/>
</dbReference>
<dbReference type="RefSeq" id="XP_026745550.1">
    <property type="nucleotide sequence ID" value="XM_026889749.1"/>
</dbReference>